<reference evidence="2" key="1">
    <citation type="journal article" date="2022" name="Cell">
        <title>Repeat-based holocentromeres influence genome architecture and karyotype evolution.</title>
        <authorList>
            <person name="Hofstatter P.G."/>
            <person name="Thangavel G."/>
            <person name="Lux T."/>
            <person name="Neumann P."/>
            <person name="Vondrak T."/>
            <person name="Novak P."/>
            <person name="Zhang M."/>
            <person name="Costa L."/>
            <person name="Castellani M."/>
            <person name="Scott A."/>
            <person name="Toegelov H."/>
            <person name="Fuchs J."/>
            <person name="Mata-Sucre Y."/>
            <person name="Dias Y."/>
            <person name="Vanzela A.L.L."/>
            <person name="Huettel B."/>
            <person name="Almeida C.C.S."/>
            <person name="Simkova H."/>
            <person name="Souza G."/>
            <person name="Pedrosa-Harand A."/>
            <person name="Macas J."/>
            <person name="Mayer K.F.X."/>
            <person name="Houben A."/>
            <person name="Marques A."/>
        </authorList>
    </citation>
    <scope>NUCLEOTIDE SEQUENCE</scope>
    <source>
        <strain evidence="2">RhyBre1mFocal</strain>
    </source>
</reference>
<evidence type="ECO:0000259" key="1">
    <source>
        <dbReference type="Pfam" id="PF03478"/>
    </source>
</evidence>
<dbReference type="OrthoDB" id="611099at2759"/>
<dbReference type="EMBL" id="JAMQYH010000003">
    <property type="protein sequence ID" value="KAJ1695371.1"/>
    <property type="molecule type" value="Genomic_DNA"/>
</dbReference>
<keyword evidence="3" id="KW-1185">Reference proteome</keyword>
<feature type="domain" description="KIB1-4 beta-propeller" evidence="1">
    <location>
        <begin position="154"/>
        <end position="260"/>
    </location>
</feature>
<organism evidence="2 3">
    <name type="scientific">Rhynchospora breviuscula</name>
    <dbReference type="NCBI Taxonomy" id="2022672"/>
    <lineage>
        <taxon>Eukaryota</taxon>
        <taxon>Viridiplantae</taxon>
        <taxon>Streptophyta</taxon>
        <taxon>Embryophyta</taxon>
        <taxon>Tracheophyta</taxon>
        <taxon>Spermatophyta</taxon>
        <taxon>Magnoliopsida</taxon>
        <taxon>Liliopsida</taxon>
        <taxon>Poales</taxon>
        <taxon>Cyperaceae</taxon>
        <taxon>Cyperoideae</taxon>
        <taxon>Rhynchosporeae</taxon>
        <taxon>Rhynchospora</taxon>
    </lineage>
</organism>
<comment type="caution">
    <text evidence="2">The sequence shown here is derived from an EMBL/GenBank/DDBJ whole genome shotgun (WGS) entry which is preliminary data.</text>
</comment>
<dbReference type="AlphaFoldDB" id="A0A9Q0CK51"/>
<dbReference type="Pfam" id="PF03478">
    <property type="entry name" value="Beta-prop_KIB1-4"/>
    <property type="match status" value="1"/>
</dbReference>
<dbReference type="InterPro" id="IPR036047">
    <property type="entry name" value="F-box-like_dom_sf"/>
</dbReference>
<name>A0A9Q0CK51_9POAL</name>
<dbReference type="Gene3D" id="1.20.1280.50">
    <property type="match status" value="1"/>
</dbReference>
<dbReference type="PANTHER" id="PTHR33110">
    <property type="entry name" value="F-BOX/KELCH-REPEAT PROTEIN-RELATED"/>
    <property type="match status" value="1"/>
</dbReference>
<sequence>MYMSWSELPPELLAAIAEKLTEPGDHLRFRCVCSKWLTSTHCLTIPPFQKIPWLILPSDLSSSSSYHLYSFSEDRLNKLCLPHCAQGSNLIRGSTARGWLLASRNDQLLHLINPFNPYYVKSKFSMVMNYYSAVNHLSWDISPLSDDAMCCPVSSRLYNVRHYKGVKSITHCEALTGKGPDLTADLVVSPDDMYLLVKLKSCDLTYSHIFWMDRHRAATGEQWTEVAGIGNHAIFVDGLHCFLVEAGGSTGLEKNCVYSVISKHHNMILL</sequence>
<accession>A0A9Q0CK51</accession>
<proteinExistence type="predicted"/>
<dbReference type="Proteomes" id="UP001151287">
    <property type="component" value="Unassembled WGS sequence"/>
</dbReference>
<dbReference type="SUPFAM" id="SSF81383">
    <property type="entry name" value="F-box domain"/>
    <property type="match status" value="1"/>
</dbReference>
<evidence type="ECO:0000313" key="3">
    <source>
        <dbReference type="Proteomes" id="UP001151287"/>
    </source>
</evidence>
<dbReference type="PANTHER" id="PTHR33110:SF35">
    <property type="entry name" value="OS02G0671200 PROTEIN"/>
    <property type="match status" value="1"/>
</dbReference>
<dbReference type="InterPro" id="IPR005174">
    <property type="entry name" value="KIB1-4_b-propeller"/>
</dbReference>
<protein>
    <recommendedName>
        <fullName evidence="1">KIB1-4 beta-propeller domain-containing protein</fullName>
    </recommendedName>
</protein>
<gene>
    <name evidence="2" type="ORF">LUZ63_012069</name>
</gene>
<evidence type="ECO:0000313" key="2">
    <source>
        <dbReference type="EMBL" id="KAJ1695371.1"/>
    </source>
</evidence>